<keyword evidence="4 9" id="KW-0902">Two-component regulatory system</keyword>
<reference evidence="12 13" key="1">
    <citation type="submission" date="2016-09" db="EMBL/GenBank/DDBJ databases">
        <title>Lactic acid bacteria from MAP meat Genome sequencing and assembly.</title>
        <authorList>
            <person name="Behr J."/>
            <person name="Hilgarth M."/>
            <person name="Vogel R.F."/>
        </authorList>
    </citation>
    <scope>NUCLEOTIDE SEQUENCE [LARGE SCALE GENOMIC DNA]</scope>
    <source>
        <strain evidence="12 13">TMW21615</strain>
    </source>
</reference>
<name>A0A7L4WFX6_9LACT</name>
<dbReference type="PANTHER" id="PTHR45526">
    <property type="entry name" value="TRANSCRIPTIONAL REGULATORY PROTEIN DPIA"/>
    <property type="match status" value="1"/>
</dbReference>
<keyword evidence="6 9" id="KW-0238">DNA-binding</keyword>
<dbReference type="InterPro" id="IPR011006">
    <property type="entry name" value="CheY-like_superfamily"/>
</dbReference>
<evidence type="ECO:0000256" key="8">
    <source>
        <dbReference type="ARBA" id="ARBA00023163"/>
    </source>
</evidence>
<dbReference type="GO" id="GO:0003700">
    <property type="term" value="F:DNA-binding transcription factor activity"/>
    <property type="evidence" value="ECO:0007669"/>
    <property type="project" value="InterPro"/>
</dbReference>
<dbReference type="Proteomes" id="UP000516280">
    <property type="component" value="Chromosome"/>
</dbReference>
<dbReference type="CDD" id="cd19925">
    <property type="entry name" value="REC_citrate_TCS"/>
    <property type="match status" value="1"/>
</dbReference>
<dbReference type="InterPro" id="IPR051271">
    <property type="entry name" value="2C-system_Tx_regulators"/>
</dbReference>
<evidence type="ECO:0000313" key="13">
    <source>
        <dbReference type="Proteomes" id="UP000516280"/>
    </source>
</evidence>
<keyword evidence="2 9" id="KW-0963">Cytoplasm</keyword>
<evidence type="ECO:0000256" key="5">
    <source>
        <dbReference type="ARBA" id="ARBA00023015"/>
    </source>
</evidence>
<dbReference type="RefSeq" id="WP_109834544.1">
    <property type="nucleotide sequence ID" value="NZ_CP017195.1"/>
</dbReference>
<keyword evidence="7 9" id="KW-0010">Activator</keyword>
<dbReference type="GO" id="GO:0000156">
    <property type="term" value="F:phosphorelay response regulator activity"/>
    <property type="evidence" value="ECO:0007669"/>
    <property type="project" value="TreeGrafter"/>
</dbReference>
<keyword evidence="3 10" id="KW-0597">Phosphoprotein</keyword>
<evidence type="ECO:0000256" key="2">
    <source>
        <dbReference type="ARBA" id="ARBA00022490"/>
    </source>
</evidence>
<evidence type="ECO:0000256" key="6">
    <source>
        <dbReference type="ARBA" id="ARBA00023125"/>
    </source>
</evidence>
<accession>A0A7L4WFX6</accession>
<evidence type="ECO:0000256" key="7">
    <source>
        <dbReference type="ARBA" id="ARBA00023159"/>
    </source>
</evidence>
<dbReference type="InterPro" id="IPR001789">
    <property type="entry name" value="Sig_transdc_resp-reg_receiver"/>
</dbReference>
<proteinExistence type="predicted"/>
<evidence type="ECO:0000256" key="1">
    <source>
        <dbReference type="ARBA" id="ARBA00004496"/>
    </source>
</evidence>
<evidence type="ECO:0000256" key="3">
    <source>
        <dbReference type="ARBA" id="ARBA00022553"/>
    </source>
</evidence>
<feature type="modified residue" description="4-aspartylphosphate" evidence="10">
    <location>
        <position position="53"/>
    </location>
</feature>
<dbReference type="InterPro" id="IPR024187">
    <property type="entry name" value="Sig_transdc_resp-reg_cit/mal"/>
</dbReference>
<evidence type="ECO:0000313" key="12">
    <source>
        <dbReference type="EMBL" id="QDJ28022.1"/>
    </source>
</evidence>
<dbReference type="KEGG" id="lpaa:BHS01_05530"/>
<sequence>MHVLIVEDDPMVEFIHRNYLEKSNKFSAIYSANSLQAAQEILDSKSVDLLLLDIHLKDGNGLDLLSHIRKLTQSLEVIVITAASEAKTVEKGLHFGVVDYLIKPFTNERFQESLSLFFQRKQTLAQTSLMQAAIDQLVKGDSKSSKMQPAKTESLDKGLVMDTLSRIKETINRLPQPFTIQELTEKSGFSHVSVRKYIVYLEEQHELTSQVIYTKIGRPYKIYTALIQPGEHRS</sequence>
<dbReference type="Pfam" id="PF00072">
    <property type="entry name" value="Response_reg"/>
    <property type="match status" value="1"/>
</dbReference>
<dbReference type="EMBL" id="CP017195">
    <property type="protein sequence ID" value="QDJ28022.1"/>
    <property type="molecule type" value="Genomic_DNA"/>
</dbReference>
<dbReference type="SUPFAM" id="SSF52172">
    <property type="entry name" value="CheY-like"/>
    <property type="match status" value="1"/>
</dbReference>
<keyword evidence="5 9" id="KW-0805">Transcription regulation</keyword>
<dbReference type="GO" id="GO:0003677">
    <property type="term" value="F:DNA binding"/>
    <property type="evidence" value="ECO:0007669"/>
    <property type="project" value="UniProtKB-KW"/>
</dbReference>
<evidence type="ECO:0000256" key="4">
    <source>
        <dbReference type="ARBA" id="ARBA00023012"/>
    </source>
</evidence>
<feature type="domain" description="Response regulatory" evidence="11">
    <location>
        <begin position="2"/>
        <end position="118"/>
    </location>
</feature>
<organism evidence="12 13">
    <name type="scientific">Pseudolactococcus paracarnosus</name>
    <dbReference type="NCBI Taxonomy" id="2749962"/>
    <lineage>
        <taxon>Bacteria</taxon>
        <taxon>Bacillati</taxon>
        <taxon>Bacillota</taxon>
        <taxon>Bacilli</taxon>
        <taxon>Lactobacillales</taxon>
        <taxon>Streptococcaceae</taxon>
        <taxon>Pseudolactococcus</taxon>
    </lineage>
</organism>
<keyword evidence="8 9" id="KW-0804">Transcription</keyword>
<dbReference type="Gene3D" id="3.40.50.2300">
    <property type="match status" value="1"/>
</dbReference>
<evidence type="ECO:0000256" key="10">
    <source>
        <dbReference type="PROSITE-ProRule" id="PRU00169"/>
    </source>
</evidence>
<protein>
    <recommendedName>
        <fullName evidence="9">Transcriptional regulatory protein</fullName>
    </recommendedName>
</protein>
<dbReference type="PIRSF" id="PIRSF006171">
    <property type="entry name" value="RR_citrat_malat"/>
    <property type="match status" value="1"/>
</dbReference>
<dbReference type="PANTHER" id="PTHR45526:SF1">
    <property type="entry name" value="TRANSCRIPTIONAL REGULATORY PROTEIN DCUR-RELATED"/>
    <property type="match status" value="1"/>
</dbReference>
<gene>
    <name evidence="12" type="ORF">BHS01_05530</name>
</gene>
<evidence type="ECO:0000256" key="9">
    <source>
        <dbReference type="PIRNR" id="PIRNR006171"/>
    </source>
</evidence>
<comment type="subcellular location">
    <subcellularLocation>
        <location evidence="1 9">Cytoplasm</location>
    </subcellularLocation>
</comment>
<dbReference type="AlphaFoldDB" id="A0A7L4WFX6"/>
<dbReference type="SMART" id="SM00448">
    <property type="entry name" value="REC"/>
    <property type="match status" value="1"/>
</dbReference>
<dbReference type="GO" id="GO:0005737">
    <property type="term" value="C:cytoplasm"/>
    <property type="evidence" value="ECO:0007669"/>
    <property type="project" value="UniProtKB-SubCell"/>
</dbReference>
<evidence type="ECO:0000259" key="11">
    <source>
        <dbReference type="PROSITE" id="PS50110"/>
    </source>
</evidence>
<dbReference type="PROSITE" id="PS50110">
    <property type="entry name" value="RESPONSE_REGULATORY"/>
    <property type="match status" value="1"/>
</dbReference>